<evidence type="ECO:0000256" key="1">
    <source>
        <dbReference type="ARBA" id="ARBA00004141"/>
    </source>
</evidence>
<evidence type="ECO:0000313" key="8">
    <source>
        <dbReference type="Proteomes" id="UP000604046"/>
    </source>
</evidence>
<evidence type="ECO:0000256" key="3">
    <source>
        <dbReference type="ARBA" id="ARBA00022989"/>
    </source>
</evidence>
<keyword evidence="3 5" id="KW-1133">Transmembrane helix</keyword>
<dbReference type="OrthoDB" id="443537at2759"/>
<organism evidence="7 8">
    <name type="scientific">Symbiodinium natans</name>
    <dbReference type="NCBI Taxonomy" id="878477"/>
    <lineage>
        <taxon>Eukaryota</taxon>
        <taxon>Sar</taxon>
        <taxon>Alveolata</taxon>
        <taxon>Dinophyceae</taxon>
        <taxon>Suessiales</taxon>
        <taxon>Symbiodiniaceae</taxon>
        <taxon>Symbiodinium</taxon>
    </lineage>
</organism>
<feature type="transmembrane region" description="Helical" evidence="5">
    <location>
        <begin position="50"/>
        <end position="72"/>
    </location>
</feature>
<evidence type="ECO:0000256" key="5">
    <source>
        <dbReference type="SAM" id="Phobius"/>
    </source>
</evidence>
<dbReference type="PANTHER" id="PTHR10037:SF62">
    <property type="entry name" value="SODIUM CHANNEL PROTEIN 60E"/>
    <property type="match status" value="1"/>
</dbReference>
<dbReference type="InterPro" id="IPR027359">
    <property type="entry name" value="Volt_channel_dom_sf"/>
</dbReference>
<evidence type="ECO:0000256" key="4">
    <source>
        <dbReference type="ARBA" id="ARBA00023136"/>
    </source>
</evidence>
<dbReference type="InterPro" id="IPR005821">
    <property type="entry name" value="Ion_trans_dom"/>
</dbReference>
<keyword evidence="8" id="KW-1185">Reference proteome</keyword>
<comment type="caution">
    <text evidence="7">The sequence shown here is derived from an EMBL/GenBank/DDBJ whole genome shotgun (WGS) entry which is preliminary data.</text>
</comment>
<gene>
    <name evidence="7" type="primary">Ca-alpha1D</name>
    <name evidence="7" type="ORF">SNAT2548_LOCUS10427</name>
</gene>
<dbReference type="EMBL" id="CAJNDS010000865">
    <property type="protein sequence ID" value="CAE7238157.1"/>
    <property type="molecule type" value="Genomic_DNA"/>
</dbReference>
<dbReference type="Pfam" id="PF00520">
    <property type="entry name" value="Ion_trans"/>
    <property type="match status" value="1"/>
</dbReference>
<dbReference type="InterPro" id="IPR043203">
    <property type="entry name" value="VGCC_Ca_Na"/>
</dbReference>
<sequence>MFETVMGAVIAFNIGIMVIETNADATCYSDSESTYDDLRDCSSGSYSLRWLQAVNITLLVIYTVECFARAFVERSMYFWNRWNQIDLLTVVLGWAGVVLSTAVKNLNVLRLFRVVRLMRAARVVISVPEFYILVSGLSHSLKAIVFGSIMLLAVILVWAIIAVEVLHPCNVLIDYPSCPRCQAGFDSVQSAALTIFQQIVAGDSWGEISLPLAERFPWTVPVLFLSVMTISLGVMNLILAVIVERAAEARENDQTRKMQKKDAEREKHMVELALLCDPAEIRSLKPRWGLGFRV</sequence>
<dbReference type="AlphaFoldDB" id="A0A812L9K0"/>
<evidence type="ECO:0000259" key="6">
    <source>
        <dbReference type="Pfam" id="PF00520"/>
    </source>
</evidence>
<evidence type="ECO:0000256" key="2">
    <source>
        <dbReference type="ARBA" id="ARBA00022692"/>
    </source>
</evidence>
<protein>
    <submittedName>
        <fullName evidence="7">Ca-alpha1D protein</fullName>
    </submittedName>
</protein>
<proteinExistence type="predicted"/>
<dbReference type="SUPFAM" id="SSF81324">
    <property type="entry name" value="Voltage-gated potassium channels"/>
    <property type="match status" value="1"/>
</dbReference>
<keyword evidence="2 5" id="KW-0812">Transmembrane</keyword>
<dbReference type="PANTHER" id="PTHR10037">
    <property type="entry name" value="VOLTAGE-GATED CATION CHANNEL CALCIUM AND SODIUM"/>
    <property type="match status" value="1"/>
</dbReference>
<evidence type="ECO:0000313" key="7">
    <source>
        <dbReference type="EMBL" id="CAE7238157.1"/>
    </source>
</evidence>
<feature type="transmembrane region" description="Helical" evidence="5">
    <location>
        <begin position="141"/>
        <end position="161"/>
    </location>
</feature>
<dbReference type="Gene3D" id="1.10.287.70">
    <property type="match status" value="1"/>
</dbReference>
<comment type="subcellular location">
    <subcellularLocation>
        <location evidence="1">Membrane</location>
        <topology evidence="1">Multi-pass membrane protein</topology>
    </subcellularLocation>
</comment>
<feature type="transmembrane region" description="Helical" evidence="5">
    <location>
        <begin position="218"/>
        <end position="243"/>
    </location>
</feature>
<dbReference type="Proteomes" id="UP000604046">
    <property type="component" value="Unassembled WGS sequence"/>
</dbReference>
<dbReference type="Gene3D" id="1.20.120.350">
    <property type="entry name" value="Voltage-gated potassium channels. Chain C"/>
    <property type="match status" value="1"/>
</dbReference>
<feature type="domain" description="Ion transport" evidence="6">
    <location>
        <begin position="2"/>
        <end position="252"/>
    </location>
</feature>
<feature type="transmembrane region" description="Helical" evidence="5">
    <location>
        <begin position="84"/>
        <end position="103"/>
    </location>
</feature>
<dbReference type="GO" id="GO:0001518">
    <property type="term" value="C:voltage-gated sodium channel complex"/>
    <property type="evidence" value="ECO:0007669"/>
    <property type="project" value="TreeGrafter"/>
</dbReference>
<reference evidence="7" key="1">
    <citation type="submission" date="2021-02" db="EMBL/GenBank/DDBJ databases">
        <authorList>
            <person name="Dougan E. K."/>
            <person name="Rhodes N."/>
            <person name="Thang M."/>
            <person name="Chan C."/>
        </authorList>
    </citation>
    <scope>NUCLEOTIDE SEQUENCE</scope>
</reference>
<keyword evidence="4 5" id="KW-0472">Membrane</keyword>
<dbReference type="GO" id="GO:0005248">
    <property type="term" value="F:voltage-gated sodium channel activity"/>
    <property type="evidence" value="ECO:0007669"/>
    <property type="project" value="TreeGrafter"/>
</dbReference>
<accession>A0A812L9K0</accession>
<name>A0A812L9K0_9DINO</name>